<keyword evidence="6" id="KW-0966">Cell projection</keyword>
<dbReference type="InterPro" id="IPR001029">
    <property type="entry name" value="Flagellin_N"/>
</dbReference>
<dbReference type="GO" id="GO:0071973">
    <property type="term" value="P:bacterial-type flagellum-dependent cell motility"/>
    <property type="evidence" value="ECO:0007669"/>
    <property type="project" value="InterPro"/>
</dbReference>
<comment type="subcellular location">
    <subcellularLocation>
        <location evidence="1">Bacterial flagellum</location>
    </subcellularLocation>
</comment>
<dbReference type="AlphaFoldDB" id="A0A3A1U1D8"/>
<dbReference type="InterPro" id="IPR013384">
    <property type="entry name" value="Flagell_FlgL"/>
</dbReference>
<dbReference type="Proteomes" id="UP000265742">
    <property type="component" value="Unassembled WGS sequence"/>
</dbReference>
<dbReference type="PANTHER" id="PTHR42792:SF1">
    <property type="entry name" value="FLAGELLAR HOOK-ASSOCIATED PROTEIN 3"/>
    <property type="match status" value="1"/>
</dbReference>
<dbReference type="SUPFAM" id="SSF64518">
    <property type="entry name" value="Phase 1 flagellin"/>
    <property type="match status" value="1"/>
</dbReference>
<dbReference type="Gene3D" id="1.20.1330.10">
    <property type="entry name" value="f41 fragment of flagellin, N-terminal domain"/>
    <property type="match status" value="1"/>
</dbReference>
<dbReference type="EMBL" id="QXTG01000001">
    <property type="protein sequence ID" value="RIX30272.1"/>
    <property type="molecule type" value="Genomic_DNA"/>
</dbReference>
<dbReference type="GO" id="GO:0009424">
    <property type="term" value="C:bacterial-type flagellum hook"/>
    <property type="evidence" value="ECO:0007669"/>
    <property type="project" value="InterPro"/>
</dbReference>
<evidence type="ECO:0000259" key="5">
    <source>
        <dbReference type="Pfam" id="PF00700"/>
    </source>
</evidence>
<evidence type="ECO:0000313" key="7">
    <source>
        <dbReference type="Proteomes" id="UP000265742"/>
    </source>
</evidence>
<evidence type="ECO:0000259" key="4">
    <source>
        <dbReference type="Pfam" id="PF00669"/>
    </source>
</evidence>
<dbReference type="InterPro" id="IPR046358">
    <property type="entry name" value="Flagellin_C"/>
</dbReference>
<dbReference type="Pfam" id="PF00669">
    <property type="entry name" value="Flagellin_N"/>
    <property type="match status" value="1"/>
</dbReference>
<dbReference type="NCBIfam" id="TIGR02550">
    <property type="entry name" value="flagell_flgL"/>
    <property type="match status" value="1"/>
</dbReference>
<dbReference type="InterPro" id="IPR001492">
    <property type="entry name" value="Flagellin"/>
</dbReference>
<reference evidence="7" key="1">
    <citation type="submission" date="2018-09" db="EMBL/GenBank/DDBJ databases">
        <authorList>
            <person name="Kim I."/>
        </authorList>
    </citation>
    <scope>NUCLEOTIDE SEQUENCE [LARGE SCALE GENOMIC DNA]</scope>
    <source>
        <strain evidence="7">DD4a</strain>
    </source>
</reference>
<organism evidence="6 7">
    <name type="scientific">Amnibacterium setariae</name>
    <dbReference type="NCBI Taxonomy" id="2306585"/>
    <lineage>
        <taxon>Bacteria</taxon>
        <taxon>Bacillati</taxon>
        <taxon>Actinomycetota</taxon>
        <taxon>Actinomycetes</taxon>
        <taxon>Micrococcales</taxon>
        <taxon>Microbacteriaceae</taxon>
        <taxon>Amnibacterium</taxon>
    </lineage>
</organism>
<proteinExistence type="inferred from homology"/>
<evidence type="ECO:0000313" key="6">
    <source>
        <dbReference type="EMBL" id="RIX30272.1"/>
    </source>
</evidence>
<dbReference type="PANTHER" id="PTHR42792">
    <property type="entry name" value="FLAGELLIN"/>
    <property type="match status" value="1"/>
</dbReference>
<accession>A0A3A1U1D8</accession>
<comment type="similarity">
    <text evidence="2">Belongs to the bacterial flagellin family.</text>
</comment>
<evidence type="ECO:0000256" key="3">
    <source>
        <dbReference type="ARBA" id="ARBA00023143"/>
    </source>
</evidence>
<dbReference type="GO" id="GO:0005198">
    <property type="term" value="F:structural molecule activity"/>
    <property type="evidence" value="ECO:0007669"/>
    <property type="project" value="InterPro"/>
</dbReference>
<evidence type="ECO:0000256" key="2">
    <source>
        <dbReference type="ARBA" id="ARBA00005709"/>
    </source>
</evidence>
<gene>
    <name evidence="6" type="primary">flgL</name>
    <name evidence="6" type="ORF">D1781_02185</name>
</gene>
<evidence type="ECO:0000256" key="1">
    <source>
        <dbReference type="ARBA" id="ARBA00004365"/>
    </source>
</evidence>
<keyword evidence="3" id="KW-0975">Bacterial flagellum</keyword>
<comment type="caution">
    <text evidence="6">The sequence shown here is derived from an EMBL/GenBank/DDBJ whole genome shotgun (WGS) entry which is preliminary data.</text>
</comment>
<name>A0A3A1U1D8_9MICO</name>
<keyword evidence="7" id="KW-1185">Reference proteome</keyword>
<feature type="domain" description="Flagellin C-terminal" evidence="5">
    <location>
        <begin position="245"/>
        <end position="324"/>
    </location>
</feature>
<keyword evidence="6" id="KW-0282">Flagellum</keyword>
<keyword evidence="6" id="KW-0969">Cilium</keyword>
<sequence length="328" mass="33568">MSIGRVTTSQMWTSSTANMQAAKARVSQLSDQSSSGLAVSKPSDDPIAAAGILRVLGQQNANTQYATNIGDGIGWLSTTDSAMTASENLIRQAKDLAIQAGNSGTATAASRDAIAKQLEGIRDDLLSQANTRFNGRSIFAGTSDASAAFATGSYDYAGATVPAGSPAGTAPVNALGPVTRRIGPSATDVVTVSADGMAAFGTGTSSVFAQIDTVIAALRDPGYDSDTVDATTGKTPKETVTAGIDRLGSALTTLSAQHGVVGANYARMTSAKTQNATTATALETQRSGLQDADTTKTLLDLKTQELAYQTALQVTATVLQPTLMSFLR</sequence>
<feature type="domain" description="Flagellin N-terminal" evidence="4">
    <location>
        <begin position="8"/>
        <end position="143"/>
    </location>
</feature>
<protein>
    <submittedName>
        <fullName evidence="6">Flagellar hook-associated protein 3</fullName>
    </submittedName>
</protein>
<dbReference type="Pfam" id="PF00700">
    <property type="entry name" value="Flagellin_C"/>
    <property type="match status" value="1"/>
</dbReference>